<gene>
    <name evidence="1" type="ORF">DQX05_11580</name>
</gene>
<reference evidence="1 2" key="1">
    <citation type="submission" date="2018-09" db="EMBL/GenBank/DDBJ databases">
        <title>Paenibacillus SK2017-BO5.</title>
        <authorList>
            <person name="Piskunova J.V."/>
            <person name="Dubiley S.A."/>
            <person name="Severinov K.V."/>
        </authorList>
    </citation>
    <scope>NUCLEOTIDE SEQUENCE [LARGE SCALE GENOMIC DNA]</scope>
    <source>
        <strain evidence="1 2">BO5</strain>
    </source>
</reference>
<comment type="caution">
    <text evidence="1">The sequence shown here is derived from an EMBL/GenBank/DDBJ whole genome shotgun (WGS) entry which is preliminary data.</text>
</comment>
<dbReference type="AlphaFoldDB" id="A0A3A3GMR3"/>
<evidence type="ECO:0000313" key="1">
    <source>
        <dbReference type="EMBL" id="RJG24068.1"/>
    </source>
</evidence>
<sequence length="108" mass="12811">MKQAVIELDLGNEIIHLTGYLVADDYIVVIENNVMWMYHVCKKDEGDLYTSAKAGLWLGMLKRKEADEQALILRVLDFLRNLTFYDFLRDHHNWTMDYNFQFVEAVTY</sequence>
<proteinExistence type="predicted"/>
<dbReference type="OrthoDB" id="2635737at2"/>
<dbReference type="Proteomes" id="UP000266177">
    <property type="component" value="Unassembled WGS sequence"/>
</dbReference>
<name>A0A3A3GMR3_PANTH</name>
<accession>A0A3A3GMR3</accession>
<evidence type="ECO:0000313" key="2">
    <source>
        <dbReference type="Proteomes" id="UP000266177"/>
    </source>
</evidence>
<organism evidence="1 2">
    <name type="scientific">Paenibacillus thiaminolyticus</name>
    <name type="common">Bacillus thiaminolyticus</name>
    <dbReference type="NCBI Taxonomy" id="49283"/>
    <lineage>
        <taxon>Bacteria</taxon>
        <taxon>Bacillati</taxon>
        <taxon>Bacillota</taxon>
        <taxon>Bacilli</taxon>
        <taxon>Bacillales</taxon>
        <taxon>Paenibacillaceae</taxon>
        <taxon>Paenibacillus</taxon>
    </lineage>
</organism>
<protein>
    <submittedName>
        <fullName evidence="1">Uncharacterized protein</fullName>
    </submittedName>
</protein>
<dbReference type="EMBL" id="QYZD01000008">
    <property type="protein sequence ID" value="RJG24068.1"/>
    <property type="molecule type" value="Genomic_DNA"/>
</dbReference>
<dbReference type="RefSeq" id="WP_119793680.1">
    <property type="nucleotide sequence ID" value="NZ_QYZD01000008.1"/>
</dbReference>